<keyword evidence="3 9" id="KW-1133">Transmembrane helix</keyword>
<dbReference type="InterPro" id="IPR013783">
    <property type="entry name" value="Ig-like_fold"/>
</dbReference>
<feature type="domain" description="Ig-like" evidence="11">
    <location>
        <begin position="959"/>
        <end position="1051"/>
    </location>
</feature>
<keyword evidence="6" id="KW-0325">Glycoprotein</keyword>
<feature type="domain" description="Ig-like" evidence="11">
    <location>
        <begin position="1169"/>
        <end position="1268"/>
    </location>
</feature>
<feature type="domain" description="Ig-like" evidence="11">
    <location>
        <begin position="1072"/>
        <end position="1164"/>
    </location>
</feature>
<evidence type="ECO:0000256" key="2">
    <source>
        <dbReference type="ARBA" id="ARBA00022692"/>
    </source>
</evidence>
<dbReference type="InterPro" id="IPR007110">
    <property type="entry name" value="Ig-like_dom"/>
</dbReference>
<dbReference type="InterPro" id="IPR003599">
    <property type="entry name" value="Ig_sub"/>
</dbReference>
<dbReference type="InterPro" id="IPR051275">
    <property type="entry name" value="Cell_adhesion_signaling"/>
</dbReference>
<keyword evidence="2 9" id="KW-0812">Transmembrane</keyword>
<keyword evidence="10" id="KW-0732">Signal</keyword>
<evidence type="ECO:0000256" key="1">
    <source>
        <dbReference type="ARBA" id="ARBA00004479"/>
    </source>
</evidence>
<evidence type="ECO:0000313" key="13">
    <source>
        <dbReference type="Proteomes" id="UP001152320"/>
    </source>
</evidence>
<feature type="transmembrane region" description="Helical" evidence="9">
    <location>
        <begin position="438"/>
        <end position="459"/>
    </location>
</feature>
<feature type="transmembrane region" description="Helical" evidence="9">
    <location>
        <begin position="820"/>
        <end position="841"/>
    </location>
</feature>
<proteinExistence type="predicted"/>
<feature type="domain" description="Ig-like" evidence="11">
    <location>
        <begin position="36"/>
        <end position="124"/>
    </location>
</feature>
<dbReference type="InterPro" id="IPR013162">
    <property type="entry name" value="CD80_C2-set"/>
</dbReference>
<keyword evidence="4 9" id="KW-0472">Membrane</keyword>
<evidence type="ECO:0000256" key="4">
    <source>
        <dbReference type="ARBA" id="ARBA00023136"/>
    </source>
</evidence>
<evidence type="ECO:0000259" key="11">
    <source>
        <dbReference type="PROSITE" id="PS50835"/>
    </source>
</evidence>
<feature type="region of interest" description="Disordered" evidence="8">
    <location>
        <begin position="919"/>
        <end position="958"/>
    </location>
</feature>
<reference evidence="12" key="1">
    <citation type="submission" date="2021-10" db="EMBL/GenBank/DDBJ databases">
        <title>Tropical sea cucumber genome reveals ecological adaptation and Cuvierian tubules defense mechanism.</title>
        <authorList>
            <person name="Chen T."/>
        </authorList>
    </citation>
    <scope>NUCLEOTIDE SEQUENCE</scope>
    <source>
        <strain evidence="12">Nanhai2018</strain>
        <tissue evidence="12">Muscle</tissue>
    </source>
</reference>
<feature type="domain" description="Ig-like" evidence="11">
    <location>
        <begin position="129"/>
        <end position="231"/>
    </location>
</feature>
<dbReference type="PANTHER" id="PTHR11640">
    <property type="entry name" value="NEPHRIN"/>
    <property type="match status" value="1"/>
</dbReference>
<feature type="signal peptide" evidence="10">
    <location>
        <begin position="1"/>
        <end position="22"/>
    </location>
</feature>
<feature type="domain" description="Ig-like" evidence="11">
    <location>
        <begin position="327"/>
        <end position="423"/>
    </location>
</feature>
<protein>
    <submittedName>
        <fullName evidence="12">Lachesin</fullName>
    </submittedName>
</protein>
<dbReference type="CDD" id="cd00096">
    <property type="entry name" value="Ig"/>
    <property type="match status" value="3"/>
</dbReference>
<dbReference type="SUPFAM" id="SSF48726">
    <property type="entry name" value="Immunoglobulin"/>
    <property type="match status" value="6"/>
</dbReference>
<dbReference type="Pfam" id="PF13927">
    <property type="entry name" value="Ig_3"/>
    <property type="match status" value="1"/>
</dbReference>
<evidence type="ECO:0000313" key="12">
    <source>
        <dbReference type="EMBL" id="KAJ8035247.1"/>
    </source>
</evidence>
<dbReference type="Pfam" id="PF07686">
    <property type="entry name" value="V-set"/>
    <property type="match status" value="1"/>
</dbReference>
<dbReference type="InterPro" id="IPR013106">
    <property type="entry name" value="Ig_V-set"/>
</dbReference>
<evidence type="ECO:0000256" key="10">
    <source>
        <dbReference type="SAM" id="SignalP"/>
    </source>
</evidence>
<organism evidence="12 13">
    <name type="scientific">Holothuria leucospilota</name>
    <name type="common">Black long sea cucumber</name>
    <name type="synonym">Mertensiothuria leucospilota</name>
    <dbReference type="NCBI Taxonomy" id="206669"/>
    <lineage>
        <taxon>Eukaryota</taxon>
        <taxon>Metazoa</taxon>
        <taxon>Echinodermata</taxon>
        <taxon>Eleutherozoa</taxon>
        <taxon>Echinozoa</taxon>
        <taxon>Holothuroidea</taxon>
        <taxon>Aspidochirotacea</taxon>
        <taxon>Aspidochirotida</taxon>
        <taxon>Holothuriidae</taxon>
        <taxon>Holothuria</taxon>
    </lineage>
</organism>
<comment type="subcellular location">
    <subcellularLocation>
        <location evidence="1">Membrane</location>
        <topology evidence="1">Single-pass type I membrane protein</topology>
    </subcellularLocation>
</comment>
<dbReference type="OrthoDB" id="10012075at2759"/>
<name>A0A9Q1H4M1_HOLLE</name>
<evidence type="ECO:0000256" key="5">
    <source>
        <dbReference type="ARBA" id="ARBA00023157"/>
    </source>
</evidence>
<evidence type="ECO:0000256" key="3">
    <source>
        <dbReference type="ARBA" id="ARBA00022989"/>
    </source>
</evidence>
<dbReference type="PROSITE" id="PS50835">
    <property type="entry name" value="IG_LIKE"/>
    <property type="match status" value="7"/>
</dbReference>
<gene>
    <name evidence="12" type="ORF">HOLleu_22410</name>
</gene>
<keyword evidence="7" id="KW-0393">Immunoglobulin domain</keyword>
<dbReference type="InterPro" id="IPR036179">
    <property type="entry name" value="Ig-like_dom_sf"/>
</dbReference>
<comment type="caution">
    <text evidence="12">The sequence shown here is derived from an EMBL/GenBank/DDBJ whole genome shotgun (WGS) entry which is preliminary data.</text>
</comment>
<dbReference type="GO" id="GO:0016020">
    <property type="term" value="C:membrane"/>
    <property type="evidence" value="ECO:0007669"/>
    <property type="project" value="UniProtKB-SubCell"/>
</dbReference>
<evidence type="ECO:0000256" key="8">
    <source>
        <dbReference type="SAM" id="MobiDB-lite"/>
    </source>
</evidence>
<dbReference type="EMBL" id="JAIZAY010000010">
    <property type="protein sequence ID" value="KAJ8035247.1"/>
    <property type="molecule type" value="Genomic_DNA"/>
</dbReference>
<dbReference type="PANTHER" id="PTHR11640:SF155">
    <property type="entry name" value="IG-LIKE DOMAIN-CONTAINING PROTEIN"/>
    <property type="match status" value="1"/>
</dbReference>
<feature type="chain" id="PRO_5040325385" evidence="10">
    <location>
        <begin position="23"/>
        <end position="1308"/>
    </location>
</feature>
<keyword evidence="13" id="KW-1185">Reference proteome</keyword>
<dbReference type="SMART" id="SM00409">
    <property type="entry name" value="IG"/>
    <property type="match status" value="8"/>
</dbReference>
<dbReference type="InterPro" id="IPR003598">
    <property type="entry name" value="Ig_sub2"/>
</dbReference>
<evidence type="ECO:0000256" key="9">
    <source>
        <dbReference type="SAM" id="Phobius"/>
    </source>
</evidence>
<dbReference type="Proteomes" id="UP001152320">
    <property type="component" value="Chromosome 10"/>
</dbReference>
<sequence length="1308" mass="144129">MSILNSILAAASVSIFLIGTGARGSDGKLQMTGFLGNSSSLQCTWNSSDPASTIIWKYRDNVLLRHDSTKPREKSQSKYTSSINNSKKTAWLEIANITFDDAGPYTCTIFYRLAGTSSEQFTLQVQDRPCISSDRFVSTENDTIQAECLVNFGTGTKRNEIRWFINGGYELNQVSQRINESAIGSKMTLSSMLAFRSDRSHHEKTLVCLIPNNLNLSTSATLLVNYSATVSLPNSSTILLRKSQMNLNITCLADGNPPPTVRLQHWEQEENRWQTMHIVPVNRGNTHEFWIWVYSGGATDQTFRCYAFNSIGEAAASNGIRIVSSHPVTVEMLNSSMDVNKDEGILISCKSGGNPPPVVYLEKSKSQLDWMTVNIVPFVETLEQSRLSTWTWDINSTHMDVNGTYRCLAFNNVSEAAYSKAIKIEIHALPFDILRDNITLVIILSVGGLLIIILIVAGATKNNKQVASASERKEKTTYSEDDESFRYSVVPSHNRGMVKENNALLGNTAVLECIGNSTGSELYVVWTLPNGTQFHQYSPSTKGKYATSEFCVEERFCSIITGEENGALLEINDVEFEDVGNYKCLKVFMISGFSETIQFSLQVQDAARVMAGKFSNTSTPFLVDINAEFNITCFADGNPSPMVQLEILTSENQWIKSDNISQLIEKGHNSWIFLHRGVEKDTIFRCIADNLFEQNAVSDNILIEVMYLNGVKMLNKTLKTVRDSEFNISCQTDGKPRPVVHLIRRNGPNDWDKVNVTPIIVAQDKHSATVNFLLTTDESTVDGSTFKCKAFKNSTNKTVESSEVGLEIEPTFLELVKTNLNSVVIVVVGLVVIITIIATGVSRRRKSLYNLYSTIRPGYVGGASYNRTDVSTTISPPISGSIPDLCRLGSTDSSAYDLPNGPEKDNFSDDYDEVENENLSLKKADQAEERPRRDDAEYSLTYNRGGGSEKAPHHDVQDPIDNVTSQTLKDLPQSVHAKKNDNITLTCEFSNAGGSAAKFKWYHKGRLISFDTMITSVNPDHEARYTLRSSSSRQQLFIQKVIDSDGGVWSCEPTIGRDTYYTETILVVEVPPSLVNRTQQEEWTPQLGSSLQLYCNASGNPTPTVTWTGETKANGIVLPDGTVTEYFIGNALKLLNVSAMHHGKYTCHASNGLKSGAYAEYTVNVPHAPSVSVSASSVRAPRNRMFEIGCIVSSFPKVTSLSDVQWTKDGVAISNNANGYEYSIIENTEDVTSKSILALPKVDSSVVGTYTCHFTNTQGMASASITVEAGPAIIPDTGASTSGVAHISAMAYLNLVMMAAGSFIRFIW</sequence>
<dbReference type="Gene3D" id="2.60.40.10">
    <property type="entry name" value="Immunoglobulins"/>
    <property type="match status" value="7"/>
</dbReference>
<feature type="compositionally biased region" description="Basic and acidic residues" evidence="8">
    <location>
        <begin position="920"/>
        <end position="936"/>
    </location>
</feature>
<evidence type="ECO:0000256" key="7">
    <source>
        <dbReference type="ARBA" id="ARBA00023319"/>
    </source>
</evidence>
<evidence type="ECO:0000256" key="6">
    <source>
        <dbReference type="ARBA" id="ARBA00023180"/>
    </source>
</evidence>
<keyword evidence="5" id="KW-1015">Disulfide bond</keyword>
<accession>A0A9Q1H4M1</accession>
<dbReference type="Pfam" id="PF08205">
    <property type="entry name" value="C2-set_2"/>
    <property type="match status" value="1"/>
</dbReference>
<feature type="domain" description="Ig-like" evidence="11">
    <location>
        <begin position="491"/>
        <end position="600"/>
    </location>
</feature>
<dbReference type="SMART" id="SM00408">
    <property type="entry name" value="IGc2"/>
    <property type="match status" value="6"/>
</dbReference>